<evidence type="ECO:0000259" key="8">
    <source>
        <dbReference type="Pfam" id="PF02687"/>
    </source>
</evidence>
<accession>A0A6I3X8K1</accession>
<organism evidence="9 10">
    <name type="scientific">Pseudoduganella dura</name>
    <dbReference type="NCBI Taxonomy" id="321982"/>
    <lineage>
        <taxon>Bacteria</taxon>
        <taxon>Pseudomonadati</taxon>
        <taxon>Pseudomonadota</taxon>
        <taxon>Betaproteobacteria</taxon>
        <taxon>Burkholderiales</taxon>
        <taxon>Oxalobacteraceae</taxon>
        <taxon>Telluria group</taxon>
        <taxon>Pseudoduganella</taxon>
    </lineage>
</organism>
<keyword evidence="4 7" id="KW-1133">Transmembrane helix</keyword>
<proteinExistence type="inferred from homology"/>
<name>A0A6I3X8K1_9BURK</name>
<evidence type="ECO:0000256" key="7">
    <source>
        <dbReference type="SAM" id="Phobius"/>
    </source>
</evidence>
<dbReference type="GO" id="GO:0005886">
    <property type="term" value="C:plasma membrane"/>
    <property type="evidence" value="ECO:0007669"/>
    <property type="project" value="UniProtKB-SubCell"/>
</dbReference>
<evidence type="ECO:0000256" key="5">
    <source>
        <dbReference type="ARBA" id="ARBA00023136"/>
    </source>
</evidence>
<dbReference type="RefSeq" id="WP_155708972.1">
    <property type="nucleotide sequence ID" value="NZ_BMWU01000035.1"/>
</dbReference>
<keyword evidence="3 7" id="KW-0812">Transmembrane</keyword>
<dbReference type="GO" id="GO:0022857">
    <property type="term" value="F:transmembrane transporter activity"/>
    <property type="evidence" value="ECO:0007669"/>
    <property type="project" value="TreeGrafter"/>
</dbReference>
<dbReference type="EMBL" id="WNWM01000002">
    <property type="protein sequence ID" value="MUI13134.1"/>
    <property type="molecule type" value="Genomic_DNA"/>
</dbReference>
<dbReference type="AlphaFoldDB" id="A0A6I3X8K1"/>
<dbReference type="Pfam" id="PF02687">
    <property type="entry name" value="FtsX"/>
    <property type="match status" value="1"/>
</dbReference>
<dbReference type="Proteomes" id="UP000431684">
    <property type="component" value="Unassembled WGS sequence"/>
</dbReference>
<evidence type="ECO:0000313" key="9">
    <source>
        <dbReference type="EMBL" id="MUI13134.1"/>
    </source>
</evidence>
<keyword evidence="2" id="KW-1003">Cell membrane</keyword>
<evidence type="ECO:0000256" key="3">
    <source>
        <dbReference type="ARBA" id="ARBA00022692"/>
    </source>
</evidence>
<dbReference type="InterPro" id="IPR003838">
    <property type="entry name" value="ABC3_permease_C"/>
</dbReference>
<dbReference type="OrthoDB" id="9770036at2"/>
<evidence type="ECO:0000256" key="1">
    <source>
        <dbReference type="ARBA" id="ARBA00004651"/>
    </source>
</evidence>
<feature type="transmembrane region" description="Helical" evidence="7">
    <location>
        <begin position="334"/>
        <end position="355"/>
    </location>
</feature>
<feature type="domain" description="ABC3 transporter permease C-terminal" evidence="8">
    <location>
        <begin position="293"/>
        <end position="405"/>
    </location>
</feature>
<dbReference type="PANTHER" id="PTHR30572:SF4">
    <property type="entry name" value="ABC TRANSPORTER PERMEASE YTRF"/>
    <property type="match status" value="1"/>
</dbReference>
<comment type="caution">
    <text evidence="9">The sequence shown here is derived from an EMBL/GenBank/DDBJ whole genome shotgun (WGS) entry which is preliminary data.</text>
</comment>
<gene>
    <name evidence="9" type="ORF">GJV26_11770</name>
</gene>
<feature type="transmembrane region" description="Helical" evidence="7">
    <location>
        <begin position="375"/>
        <end position="394"/>
    </location>
</feature>
<protein>
    <submittedName>
        <fullName evidence="9">FtsX-like permease family protein</fullName>
    </submittedName>
</protein>
<evidence type="ECO:0000256" key="6">
    <source>
        <dbReference type="ARBA" id="ARBA00038076"/>
    </source>
</evidence>
<feature type="transmembrane region" description="Helical" evidence="7">
    <location>
        <begin position="287"/>
        <end position="314"/>
    </location>
</feature>
<evidence type="ECO:0000256" key="4">
    <source>
        <dbReference type="ARBA" id="ARBA00022989"/>
    </source>
</evidence>
<evidence type="ECO:0000256" key="2">
    <source>
        <dbReference type="ARBA" id="ARBA00022475"/>
    </source>
</evidence>
<dbReference type="PANTHER" id="PTHR30572">
    <property type="entry name" value="MEMBRANE COMPONENT OF TRANSPORTER-RELATED"/>
    <property type="match status" value="1"/>
</dbReference>
<sequence length="413" mass="44394">MEIRPILSSLLRNKTGPVLVAVQVALSLAILANALHIVSERQAVADRVSGVEREEDIFHLQVADLQSDSPFNEVLATQVRQRDLLRAVPGVVSVAQTNQVPLSRSGNNTGMAAAPTQLKVTTGTAFYVSPDSLVKTWGLKLAEGRDFLPAEMTNLDSSKGIYETDVIIVTQTLARKVWPDATSYVGKNIWFGTGKDAVSARVVGVVERLQSTGAEVGERGEMSIIQPIRRISAPRAMYTLRAEPGQRDRVMKEAEAALRKAANNQIIVRAKTLEGDRLDRYRADRGLAWMLVTVSVLLMLVTASGIVGMASLWVTQRRKQIGVRRALGARRADILRYFITENVMITSAGVAAGLLGALGLNHLLVANLELARLPGAYLAAGAAIFLALGIAAVYGPAWRAAGISPATATRGVM</sequence>
<reference evidence="9 10" key="1">
    <citation type="submission" date="2019-11" db="EMBL/GenBank/DDBJ databases">
        <title>Draft Genome Sequences of Six Type Strains of the Genus Massilia.</title>
        <authorList>
            <person name="Miess H."/>
            <person name="Frediansyah A."/>
            <person name="Goeker M."/>
            <person name="Gross H."/>
        </authorList>
    </citation>
    <scope>NUCLEOTIDE SEQUENCE [LARGE SCALE GENOMIC DNA]</scope>
    <source>
        <strain evidence="9 10">DSM 17513</strain>
    </source>
</reference>
<comment type="similarity">
    <text evidence="6">Belongs to the ABC-4 integral membrane protein family.</text>
</comment>
<keyword evidence="10" id="KW-1185">Reference proteome</keyword>
<keyword evidence="5 7" id="KW-0472">Membrane</keyword>
<evidence type="ECO:0000313" key="10">
    <source>
        <dbReference type="Proteomes" id="UP000431684"/>
    </source>
</evidence>
<dbReference type="InterPro" id="IPR050250">
    <property type="entry name" value="Macrolide_Exporter_MacB"/>
</dbReference>
<comment type="subcellular location">
    <subcellularLocation>
        <location evidence="1">Cell membrane</location>
        <topology evidence="1">Multi-pass membrane protein</topology>
    </subcellularLocation>
</comment>